<dbReference type="AlphaFoldDB" id="A0A6M1RJ50"/>
<proteinExistence type="predicted"/>
<sequence length="168" mass="18677">MMGETERTRYAIHAMLCVARPSCEVRQVEDIARCAGLPRFYTAKVVRKLTRAGLLSSRRGRGGGFVLTRSPDQITLLEIVQAVEGRDWLPSCLLGLNPDECIRLCPSHEHWARARTEILALLGDVHLSDLLEKQVQSASPRLRAVSPGVSLNVIPVTDTRLKPKRSKV</sequence>
<dbReference type="EMBL" id="JAAKYA010000071">
    <property type="protein sequence ID" value="NGO39766.1"/>
    <property type="molecule type" value="Genomic_DNA"/>
</dbReference>
<reference evidence="1 2" key="1">
    <citation type="submission" date="2020-02" db="EMBL/GenBank/DDBJ databases">
        <title>Draft genome sequence of Limisphaera ngatamarikiensis NGM72.4T, a thermophilic Verrucomicrobia grouped in subdivision 3.</title>
        <authorList>
            <person name="Carere C.R."/>
            <person name="Steen J."/>
            <person name="Hugenholtz P."/>
            <person name="Stott M.B."/>
        </authorList>
    </citation>
    <scope>NUCLEOTIDE SEQUENCE [LARGE SCALE GENOMIC DNA]</scope>
    <source>
        <strain evidence="1 2">NGM72.4</strain>
    </source>
</reference>
<dbReference type="InterPro" id="IPR000944">
    <property type="entry name" value="Tscrpt_reg_Rrf2"/>
</dbReference>
<name>A0A6M1RJ50_9BACT</name>
<dbReference type="PANTHER" id="PTHR33221:SF15">
    <property type="entry name" value="HTH-TYPE TRANSCRIPTIONAL REGULATOR YWGB-RELATED"/>
    <property type="match status" value="1"/>
</dbReference>
<dbReference type="PROSITE" id="PS01332">
    <property type="entry name" value="HTH_RRF2_1"/>
    <property type="match status" value="1"/>
</dbReference>
<dbReference type="PANTHER" id="PTHR33221">
    <property type="entry name" value="WINGED HELIX-TURN-HELIX TRANSCRIPTIONAL REGULATOR, RRF2 FAMILY"/>
    <property type="match status" value="1"/>
</dbReference>
<evidence type="ECO:0000313" key="2">
    <source>
        <dbReference type="Proteomes" id="UP000477311"/>
    </source>
</evidence>
<dbReference type="NCBIfam" id="TIGR00738">
    <property type="entry name" value="rrf2_super"/>
    <property type="match status" value="1"/>
</dbReference>
<dbReference type="InterPro" id="IPR036390">
    <property type="entry name" value="WH_DNA-bd_sf"/>
</dbReference>
<dbReference type="InterPro" id="IPR036388">
    <property type="entry name" value="WH-like_DNA-bd_sf"/>
</dbReference>
<dbReference type="GO" id="GO:0005829">
    <property type="term" value="C:cytosol"/>
    <property type="evidence" value="ECO:0007669"/>
    <property type="project" value="TreeGrafter"/>
</dbReference>
<dbReference type="GO" id="GO:0003700">
    <property type="term" value="F:DNA-binding transcription factor activity"/>
    <property type="evidence" value="ECO:0007669"/>
    <property type="project" value="TreeGrafter"/>
</dbReference>
<dbReference type="InterPro" id="IPR030489">
    <property type="entry name" value="TR_Rrf2-type_CS"/>
</dbReference>
<protein>
    <submittedName>
        <fullName evidence="1">Rrf2 family transcriptional regulator</fullName>
    </submittedName>
</protein>
<gene>
    <name evidence="1" type="ORF">G4L39_10220</name>
</gene>
<dbReference type="SUPFAM" id="SSF46785">
    <property type="entry name" value="Winged helix' DNA-binding domain"/>
    <property type="match status" value="1"/>
</dbReference>
<dbReference type="Pfam" id="PF02082">
    <property type="entry name" value="Rrf2"/>
    <property type="match status" value="1"/>
</dbReference>
<dbReference type="Gene3D" id="1.10.10.10">
    <property type="entry name" value="Winged helix-like DNA-binding domain superfamily/Winged helix DNA-binding domain"/>
    <property type="match status" value="1"/>
</dbReference>
<evidence type="ECO:0000313" key="1">
    <source>
        <dbReference type="EMBL" id="NGO39766.1"/>
    </source>
</evidence>
<keyword evidence="2" id="KW-1185">Reference proteome</keyword>
<dbReference type="PROSITE" id="PS51197">
    <property type="entry name" value="HTH_RRF2_2"/>
    <property type="match status" value="1"/>
</dbReference>
<dbReference type="Proteomes" id="UP000477311">
    <property type="component" value="Unassembled WGS sequence"/>
</dbReference>
<accession>A0A6M1RJ50</accession>
<organism evidence="1 2">
    <name type="scientific">Limisphaera ngatamarikiensis</name>
    <dbReference type="NCBI Taxonomy" id="1324935"/>
    <lineage>
        <taxon>Bacteria</taxon>
        <taxon>Pseudomonadati</taxon>
        <taxon>Verrucomicrobiota</taxon>
        <taxon>Verrucomicrobiia</taxon>
        <taxon>Limisphaerales</taxon>
        <taxon>Limisphaeraceae</taxon>
        <taxon>Limisphaera</taxon>
    </lineage>
</organism>
<comment type="caution">
    <text evidence="1">The sequence shown here is derived from an EMBL/GenBank/DDBJ whole genome shotgun (WGS) entry which is preliminary data.</text>
</comment>